<reference evidence="7 8" key="1">
    <citation type="journal article" date="2017" name="Genome Announc.">
        <title>Draft Genome Sequence of Romboutsia weinsteinii sp. nov. Strain CCRI-19649(T) Isolated from Surface Water.</title>
        <authorList>
            <person name="Maheux A.F."/>
            <person name="Boudreau D.K."/>
            <person name="Berube E."/>
            <person name="Boissinot M."/>
            <person name="Cantin P."/>
            <person name="Raymond F."/>
            <person name="Corbeil J."/>
            <person name="Omar R.F."/>
            <person name="Bergeron M.G."/>
        </authorList>
    </citation>
    <scope>NUCLEOTIDE SEQUENCE [LARGE SCALE GENOMIC DNA]</scope>
    <source>
        <strain evidence="7 8">CCRI-19649</strain>
    </source>
</reference>
<dbReference type="SUPFAM" id="SSF51338">
    <property type="entry name" value="Composite domain of metallo-dependent hydrolases"/>
    <property type="match status" value="2"/>
</dbReference>
<dbReference type="Pfam" id="PF01979">
    <property type="entry name" value="Amidohydro_1"/>
    <property type="match status" value="1"/>
</dbReference>
<dbReference type="EC" id="3.5.2.2" evidence="7"/>
<comment type="cofactor">
    <cofactor evidence="1">
        <name>Zn(2+)</name>
        <dbReference type="ChEBI" id="CHEBI:29105"/>
    </cofactor>
</comment>
<dbReference type="InterPro" id="IPR050378">
    <property type="entry name" value="Metallo-dep_Hydrolases_sf"/>
</dbReference>
<evidence type="ECO:0000259" key="6">
    <source>
        <dbReference type="Pfam" id="PF01979"/>
    </source>
</evidence>
<proteinExistence type="inferred from homology"/>
<evidence type="ECO:0000256" key="1">
    <source>
        <dbReference type="ARBA" id="ARBA00001947"/>
    </source>
</evidence>
<dbReference type="SUPFAM" id="SSF51556">
    <property type="entry name" value="Metallo-dependent hydrolases"/>
    <property type="match status" value="1"/>
</dbReference>
<sequence>MGIIIKNGTILSANDEFVSDIFIEEKIIEIGLNLCEDGHEVIDATGKYVIPGGVDEHVHMGSFATLSFETSHAALVGGTTTIVDFAPQIKGRGIIESIDIQNKEFAEGKSSSDYSFHGMVMDTNESLLDEIPKMVDAGITTLKFFMAYKYTPFMVPDDLIFKGMQIAKDYGITIMVHAENGDMVYTLQNQLLSEGKTEPVYHAYSRPPIVEDEATQRAIYLSELAGCPLFVVHVSSKGAMEHIKVANEKGLPVYGETCTHYLTLNQSFLEKPNFEGAKYVCSPALRTDEHIDAMWDAIKNNYLLAVGSDHAAVKGGFEKKKDGLNNFAKIPNGCPSVQDRMVMLWTQGVEKGKISKQRFVDIFATKPAKIVGLYPQKGAILPGSDADIVIYDPSYRGTITHADSYEGTDYAAFEGFERYGIADKVFLRGSLVAQRGKFVGRKGKGKYIKPKPYALCYEGFKVKD</sequence>
<dbReference type="Proteomes" id="UP000215694">
    <property type="component" value="Unassembled WGS sequence"/>
</dbReference>
<evidence type="ECO:0000313" key="8">
    <source>
        <dbReference type="Proteomes" id="UP000215694"/>
    </source>
</evidence>
<organism evidence="7 8">
    <name type="scientific">Romboutsia weinsteinii</name>
    <dbReference type="NCBI Taxonomy" id="2020949"/>
    <lineage>
        <taxon>Bacteria</taxon>
        <taxon>Bacillati</taxon>
        <taxon>Bacillota</taxon>
        <taxon>Clostridia</taxon>
        <taxon>Peptostreptococcales</taxon>
        <taxon>Peptostreptococcaceae</taxon>
        <taxon>Romboutsia</taxon>
    </lineage>
</organism>
<dbReference type="InterPro" id="IPR011778">
    <property type="entry name" value="Hydantoinase/dihydroPyrase"/>
</dbReference>
<dbReference type="InterPro" id="IPR032466">
    <property type="entry name" value="Metal_Hydrolase"/>
</dbReference>
<keyword evidence="4 7" id="KW-0378">Hydrolase</keyword>
<accession>A0A371IXR0</accession>
<dbReference type="GO" id="GO:0046872">
    <property type="term" value="F:metal ion binding"/>
    <property type="evidence" value="ECO:0007669"/>
    <property type="project" value="UniProtKB-KW"/>
</dbReference>
<dbReference type="InterPro" id="IPR006680">
    <property type="entry name" value="Amidohydro-rel"/>
</dbReference>
<evidence type="ECO:0000256" key="4">
    <source>
        <dbReference type="ARBA" id="ARBA00022801"/>
    </source>
</evidence>
<dbReference type="NCBIfam" id="TIGR02033">
    <property type="entry name" value="D-hydantoinase"/>
    <property type="match status" value="1"/>
</dbReference>
<evidence type="ECO:0000256" key="3">
    <source>
        <dbReference type="ARBA" id="ARBA00022723"/>
    </source>
</evidence>
<evidence type="ECO:0000256" key="5">
    <source>
        <dbReference type="PIRSR" id="PIRSR611778-50"/>
    </source>
</evidence>
<dbReference type="PANTHER" id="PTHR11647:SF1">
    <property type="entry name" value="COLLAPSIN RESPONSE MEDIATOR PROTEIN"/>
    <property type="match status" value="1"/>
</dbReference>
<dbReference type="CDD" id="cd01314">
    <property type="entry name" value="D-HYD"/>
    <property type="match status" value="1"/>
</dbReference>
<comment type="caution">
    <text evidence="7">The sequence shown here is derived from an EMBL/GenBank/DDBJ whole genome shotgun (WGS) entry which is preliminary data.</text>
</comment>
<dbReference type="InterPro" id="IPR011059">
    <property type="entry name" value="Metal-dep_hydrolase_composite"/>
</dbReference>
<dbReference type="PANTHER" id="PTHR11647">
    <property type="entry name" value="HYDRANTOINASE/DIHYDROPYRIMIDINASE FAMILY MEMBER"/>
    <property type="match status" value="1"/>
</dbReference>
<dbReference type="FunFam" id="3.20.20.140:FF:000174">
    <property type="entry name" value="Dihydropyrimidinase-related protein 2"/>
    <property type="match status" value="1"/>
</dbReference>
<dbReference type="RefSeq" id="WP_094369491.1">
    <property type="nucleotide sequence ID" value="NZ_NOJY02000093.1"/>
</dbReference>
<feature type="domain" description="Amidohydrolase-related" evidence="6">
    <location>
        <begin position="48"/>
        <end position="432"/>
    </location>
</feature>
<protein>
    <submittedName>
        <fullName evidence="7">Dihydropyrimidinase</fullName>
        <ecNumber evidence="7">3.5.2.2</ecNumber>
    </submittedName>
</protein>
<dbReference type="GO" id="GO:0005829">
    <property type="term" value="C:cytosol"/>
    <property type="evidence" value="ECO:0007669"/>
    <property type="project" value="TreeGrafter"/>
</dbReference>
<keyword evidence="8" id="KW-1185">Reference proteome</keyword>
<feature type="modified residue" description="N6-carboxylysine" evidence="5">
    <location>
        <position position="143"/>
    </location>
</feature>
<evidence type="ECO:0000256" key="2">
    <source>
        <dbReference type="ARBA" id="ARBA00008829"/>
    </source>
</evidence>
<dbReference type="Gene3D" id="2.30.40.10">
    <property type="entry name" value="Urease, subunit C, domain 1"/>
    <property type="match status" value="1"/>
</dbReference>
<keyword evidence="3" id="KW-0479">Metal-binding</keyword>
<dbReference type="GO" id="GO:0004157">
    <property type="term" value="F:dihydropyrimidinase activity"/>
    <property type="evidence" value="ECO:0007669"/>
    <property type="project" value="UniProtKB-EC"/>
</dbReference>
<comment type="PTM">
    <text evidence="5">Carbamylation allows a single lysine to coordinate two divalent metal cations.</text>
</comment>
<dbReference type="EMBL" id="NOJY02000093">
    <property type="protein sequence ID" value="RDY25251.1"/>
    <property type="molecule type" value="Genomic_DNA"/>
</dbReference>
<name>A0A371IXR0_9FIRM</name>
<gene>
    <name evidence="7" type="primary">hydA</name>
    <name evidence="7" type="ORF">CHL78_019155</name>
</gene>
<dbReference type="Gene3D" id="3.20.20.140">
    <property type="entry name" value="Metal-dependent hydrolases"/>
    <property type="match status" value="1"/>
</dbReference>
<dbReference type="OrthoDB" id="9765462at2"/>
<dbReference type="AlphaFoldDB" id="A0A371IXR0"/>
<evidence type="ECO:0000313" key="7">
    <source>
        <dbReference type="EMBL" id="RDY25251.1"/>
    </source>
</evidence>
<comment type="similarity">
    <text evidence="2">Belongs to the metallo-dependent hydrolases superfamily. Hydantoinase/dihydropyrimidinase family.</text>
</comment>